<keyword evidence="1" id="KW-0812">Transmembrane</keyword>
<feature type="transmembrane region" description="Helical" evidence="1">
    <location>
        <begin position="71"/>
        <end position="89"/>
    </location>
</feature>
<reference evidence="2" key="1">
    <citation type="submission" date="2015-10" db="EMBL/GenBank/DDBJ databases">
        <authorList>
            <person name="Martinez-Garcia P.J."/>
            <person name="Crepeau M.W."/>
            <person name="Puiu D."/>
            <person name="Gonzalez-Ibeas D."/>
            <person name="Whalen J."/>
            <person name="Stevens K."/>
            <person name="Paul R."/>
            <person name="Butterfield T."/>
            <person name="Britton M."/>
            <person name="Reagan R."/>
            <person name="Chakraborty S."/>
            <person name="Walawage S.L."/>
            <person name="Vasquez-Gross H.A."/>
            <person name="Cardeno C."/>
            <person name="Famula R."/>
            <person name="Pratt K."/>
            <person name="Kuruganti S."/>
            <person name="Aradhya M.K."/>
            <person name="Leslie C.A."/>
            <person name="Dandekar A.M."/>
            <person name="Salzberg S.L."/>
            <person name="Wegrzyn J.L."/>
            <person name="Langley C.H."/>
            <person name="Neale D.B."/>
        </authorList>
    </citation>
    <scope>NUCLEOTIDE SEQUENCE</scope>
    <source>
        <tissue evidence="2">Leaves</tissue>
    </source>
</reference>
<evidence type="ECO:0000256" key="1">
    <source>
        <dbReference type="SAM" id="Phobius"/>
    </source>
</evidence>
<name>A0A833XC88_JUGRE</name>
<protein>
    <submittedName>
        <fullName evidence="2">Uncharacterized protein</fullName>
    </submittedName>
</protein>
<dbReference type="EMBL" id="LIHL02000008">
    <property type="protein sequence ID" value="KAF5463575.1"/>
    <property type="molecule type" value="Genomic_DNA"/>
</dbReference>
<comment type="caution">
    <text evidence="2">The sequence shown here is derived from an EMBL/GenBank/DDBJ whole genome shotgun (WGS) entry which is preliminary data.</text>
</comment>
<feature type="non-terminal residue" evidence="2">
    <location>
        <position position="103"/>
    </location>
</feature>
<organism evidence="2 3">
    <name type="scientific">Juglans regia</name>
    <name type="common">English walnut</name>
    <dbReference type="NCBI Taxonomy" id="51240"/>
    <lineage>
        <taxon>Eukaryota</taxon>
        <taxon>Viridiplantae</taxon>
        <taxon>Streptophyta</taxon>
        <taxon>Embryophyta</taxon>
        <taxon>Tracheophyta</taxon>
        <taxon>Spermatophyta</taxon>
        <taxon>Magnoliopsida</taxon>
        <taxon>eudicotyledons</taxon>
        <taxon>Gunneridae</taxon>
        <taxon>Pentapetalae</taxon>
        <taxon>rosids</taxon>
        <taxon>fabids</taxon>
        <taxon>Fagales</taxon>
        <taxon>Juglandaceae</taxon>
        <taxon>Juglans</taxon>
    </lineage>
</organism>
<dbReference type="Gramene" id="Jr08_22960_p2">
    <property type="protein sequence ID" value="cds.Jr08_22960_p2"/>
    <property type="gene ID" value="Jr08_22960"/>
</dbReference>
<dbReference type="Proteomes" id="UP000619265">
    <property type="component" value="Unassembled WGS sequence"/>
</dbReference>
<evidence type="ECO:0000313" key="3">
    <source>
        <dbReference type="Proteomes" id="UP000619265"/>
    </source>
</evidence>
<keyword evidence="1" id="KW-0472">Membrane</keyword>
<reference evidence="2" key="2">
    <citation type="submission" date="2020-03" db="EMBL/GenBank/DDBJ databases">
        <title>Walnut 2.0.</title>
        <authorList>
            <person name="Marrano A."/>
            <person name="Britton M."/>
            <person name="Zimin A.V."/>
            <person name="Zaini P.A."/>
            <person name="Workman R."/>
            <person name="Puiu D."/>
            <person name="Bianco L."/>
            <person name="Allen B.J."/>
            <person name="Troggio M."/>
            <person name="Leslie C.A."/>
            <person name="Timp W."/>
            <person name="Dendekar A."/>
            <person name="Salzberg S.L."/>
            <person name="Neale D.B."/>
        </authorList>
    </citation>
    <scope>NUCLEOTIDE SEQUENCE</scope>
    <source>
        <tissue evidence="2">Leaves</tissue>
    </source>
</reference>
<accession>A0A833XC88</accession>
<proteinExistence type="predicted"/>
<sequence length="103" mass="12223">MDGRRVMGYIWWPINWDRCLACVIFWVIETFSFKMSMVCDPVSSYICSSFDMKHLLLCFSLFPLIFQCREVFYVVFMFGSVPVIVNRILMNVNNILLNLFPRS</sequence>
<dbReference type="AlphaFoldDB" id="A0A833XC88"/>
<keyword evidence="1" id="KW-1133">Transmembrane helix</keyword>
<evidence type="ECO:0000313" key="2">
    <source>
        <dbReference type="EMBL" id="KAF5463575.1"/>
    </source>
</evidence>
<gene>
    <name evidence="2" type="ORF">F2P56_019478</name>
</gene>